<dbReference type="GO" id="GO:0005739">
    <property type="term" value="C:mitochondrion"/>
    <property type="evidence" value="ECO:0007669"/>
    <property type="project" value="TreeGrafter"/>
</dbReference>
<dbReference type="PRINTS" id="PR00415">
    <property type="entry name" value="ACONITASE"/>
</dbReference>
<dbReference type="InterPro" id="IPR050926">
    <property type="entry name" value="Aconitase/IPM_isomerase"/>
</dbReference>
<dbReference type="InterPro" id="IPR000573">
    <property type="entry name" value="AconitaseA/IPMdHydase_ssu_swvl"/>
</dbReference>
<accession>A0A317WWW0</accession>
<dbReference type="InterPro" id="IPR015931">
    <property type="entry name" value="Acnase/IPM_dHydase_lsu_aba_1/3"/>
</dbReference>
<keyword evidence="2" id="KW-0408">Iron</keyword>
<evidence type="ECO:0000313" key="6">
    <source>
        <dbReference type="EMBL" id="PWY90896.1"/>
    </source>
</evidence>
<dbReference type="Gene3D" id="3.30.499.10">
    <property type="entry name" value="Aconitase, domain 3"/>
    <property type="match status" value="3"/>
</dbReference>
<evidence type="ECO:0000256" key="2">
    <source>
        <dbReference type="ARBA" id="ARBA00023004"/>
    </source>
</evidence>
<dbReference type="PANTHER" id="PTHR43160">
    <property type="entry name" value="ACONITATE HYDRATASE B"/>
    <property type="match status" value="1"/>
</dbReference>
<dbReference type="SUPFAM" id="SSF53732">
    <property type="entry name" value="Aconitase iron-sulfur domain"/>
    <property type="match status" value="1"/>
</dbReference>
<evidence type="ECO:0000313" key="7">
    <source>
        <dbReference type="Proteomes" id="UP000247233"/>
    </source>
</evidence>
<proteinExistence type="predicted"/>
<evidence type="ECO:0000256" key="3">
    <source>
        <dbReference type="ARBA" id="ARBA00023014"/>
    </source>
</evidence>
<dbReference type="GO" id="GO:0046872">
    <property type="term" value="F:metal ion binding"/>
    <property type="evidence" value="ECO:0007669"/>
    <property type="project" value="UniProtKB-KW"/>
</dbReference>
<dbReference type="GO" id="GO:0006099">
    <property type="term" value="P:tricarboxylic acid cycle"/>
    <property type="evidence" value="ECO:0007669"/>
    <property type="project" value="TreeGrafter"/>
</dbReference>
<dbReference type="STRING" id="1448321.A0A317WWW0"/>
<feature type="domain" description="Aconitase/3-isopropylmalate dehydratase large subunit alpha/beta/alpha" evidence="4">
    <location>
        <begin position="272"/>
        <end position="431"/>
    </location>
</feature>
<keyword evidence="3" id="KW-0411">Iron-sulfur</keyword>
<dbReference type="Pfam" id="PF00694">
    <property type="entry name" value="Aconitase_C"/>
    <property type="match status" value="1"/>
</dbReference>
<dbReference type="OrthoDB" id="2224430at2759"/>
<evidence type="ECO:0000256" key="1">
    <source>
        <dbReference type="ARBA" id="ARBA00022723"/>
    </source>
</evidence>
<dbReference type="InterPro" id="IPR036008">
    <property type="entry name" value="Aconitase_4Fe-4S_dom"/>
</dbReference>
<dbReference type="InterPro" id="IPR015928">
    <property type="entry name" value="Aconitase/3IPM_dehydase_swvl"/>
</dbReference>
<feature type="domain" description="Aconitase/3-isopropylmalate dehydratase large subunit alpha/beta/alpha" evidence="4">
    <location>
        <begin position="124"/>
        <end position="270"/>
    </location>
</feature>
<dbReference type="SUPFAM" id="SSF52016">
    <property type="entry name" value="LeuD/IlvD-like"/>
    <property type="match status" value="1"/>
</dbReference>
<keyword evidence="1" id="KW-0479">Metal-binding</keyword>
<dbReference type="GeneID" id="37069489"/>
<dbReference type="PANTHER" id="PTHR43160:SF2">
    <property type="entry name" value="HOMOCITRATE DEHYDRATASE, MITOCHONDRIAL"/>
    <property type="match status" value="1"/>
</dbReference>
<dbReference type="Pfam" id="PF00330">
    <property type="entry name" value="Aconitase"/>
    <property type="match status" value="2"/>
</dbReference>
<dbReference type="RefSeq" id="XP_025403339.1">
    <property type="nucleotide sequence ID" value="XM_025547252.1"/>
</dbReference>
<dbReference type="GO" id="GO:0051539">
    <property type="term" value="F:4 iron, 4 sulfur cluster binding"/>
    <property type="evidence" value="ECO:0007669"/>
    <property type="project" value="TreeGrafter"/>
</dbReference>
<name>A0A317WWW0_9EURO</name>
<evidence type="ECO:0000259" key="5">
    <source>
        <dbReference type="Pfam" id="PF00694"/>
    </source>
</evidence>
<dbReference type="GO" id="GO:0003994">
    <property type="term" value="F:aconitate hydratase activity"/>
    <property type="evidence" value="ECO:0007669"/>
    <property type="project" value="TreeGrafter"/>
</dbReference>
<reference evidence="6 7" key="1">
    <citation type="submission" date="2016-12" db="EMBL/GenBank/DDBJ databases">
        <title>The genomes of Aspergillus section Nigri reveals drivers in fungal speciation.</title>
        <authorList>
            <consortium name="DOE Joint Genome Institute"/>
            <person name="Vesth T.C."/>
            <person name="Nybo J."/>
            <person name="Theobald S."/>
            <person name="Brandl J."/>
            <person name="Frisvad J.C."/>
            <person name="Nielsen K.F."/>
            <person name="Lyhne E.K."/>
            <person name="Kogle M.E."/>
            <person name="Kuo A."/>
            <person name="Riley R."/>
            <person name="Clum A."/>
            <person name="Nolan M."/>
            <person name="Lipzen A."/>
            <person name="Salamov A."/>
            <person name="Henrissat B."/>
            <person name="Wiebenga A."/>
            <person name="De Vries R.P."/>
            <person name="Grigoriev I.V."/>
            <person name="Mortensen U.H."/>
            <person name="Andersen M.R."/>
            <person name="Baker S.E."/>
        </authorList>
    </citation>
    <scope>NUCLEOTIDE SEQUENCE [LARGE SCALE GENOMIC DNA]</scope>
    <source>
        <strain evidence="6 7">CBS 117.55</strain>
    </source>
</reference>
<dbReference type="VEuPathDB" id="FungiDB:BO70DRAFT_410487"/>
<organism evidence="6 7">
    <name type="scientific">Aspergillus heteromorphus CBS 117.55</name>
    <dbReference type="NCBI Taxonomy" id="1448321"/>
    <lineage>
        <taxon>Eukaryota</taxon>
        <taxon>Fungi</taxon>
        <taxon>Dikarya</taxon>
        <taxon>Ascomycota</taxon>
        <taxon>Pezizomycotina</taxon>
        <taxon>Eurotiomycetes</taxon>
        <taxon>Eurotiomycetidae</taxon>
        <taxon>Eurotiales</taxon>
        <taxon>Aspergillaceae</taxon>
        <taxon>Aspergillus</taxon>
        <taxon>Aspergillus subgen. Circumdati</taxon>
    </lineage>
</organism>
<evidence type="ECO:0000259" key="4">
    <source>
        <dbReference type="Pfam" id="PF00330"/>
    </source>
</evidence>
<comment type="caution">
    <text evidence="6">The sequence shown here is derived from an EMBL/GenBank/DDBJ whole genome shotgun (WGS) entry which is preliminary data.</text>
</comment>
<feature type="domain" description="Aconitase A/isopropylmalate dehydratase small subunit swivel" evidence="5">
    <location>
        <begin position="520"/>
        <end position="646"/>
    </location>
</feature>
<sequence length="690" mass="74785">MNTTAKLVKGIASHATAPISRQETQTIDLGNFACKIAALRDRLQRPLTYSEKILYSHLDDSFDKPIVRGHTQLKLRPLHIACHDATAQMALIQYISAGMDASAVPTTDLPRALDAHREVYEFMIIHQIVPKNYAIPGGMMIGTDSHTPNAGGWGWWLLGLGVGGADAVDVMAGLPVELKASKVLGVRLTGKLSGWAAPKNIISTVAGLISAKDGRDPIIEYLGPGVQTLSATGMATACNMGAETGATTSIFPYTPQMTEYLLATHRKEMARAIDLSRLEPRINGPFTPDLSTPVSKFRDAGKENEWPELTAGLIGSCINSSFEDMGGAAHLAKQGLDAGLRPKMPLLISPVSLQTREALEQAGILPIFKELGAIMLPNACGPCCGSWDRADMPKGIPNAIITSYNCNFSGRIISNPDTHVFLASLEVVMAKVFFTDLSFNPLADTLPTPTGHPFIFTFTPPTGPSLPLPETGYTNPTTSYLPPPSTRTSLTVKTSPQSSRLQRLVLSPPWSGLDFHTCPILIKTKGKCTTDHITPAGPWFRYRGHLENISTNTLIGAVNAETGSVNTVRNQFTGTDGSVPDTARCYKAQSRPWVIVADHNYGEGSSREHAALQPRYLGGVRVIAKSFARIHEANVKKQGMLVLAFQVEADYDRVGASDRAKWEAELDHSFTWEQIQYFRAGSALNLMTRK</sequence>
<dbReference type="Gene3D" id="3.20.19.10">
    <property type="entry name" value="Aconitase, domain 4"/>
    <property type="match status" value="1"/>
</dbReference>
<keyword evidence="7" id="KW-1185">Reference proteome</keyword>
<dbReference type="InterPro" id="IPR001030">
    <property type="entry name" value="Acoase/IPM_deHydtase_lsu_aba"/>
</dbReference>
<gene>
    <name evidence="6" type="ORF">BO70DRAFT_410487</name>
</gene>
<protein>
    <submittedName>
        <fullName evidence="6">Aconitase-domain-containing protein</fullName>
    </submittedName>
</protein>
<dbReference type="GO" id="GO:0005829">
    <property type="term" value="C:cytosol"/>
    <property type="evidence" value="ECO:0007669"/>
    <property type="project" value="TreeGrafter"/>
</dbReference>
<dbReference type="Proteomes" id="UP000247233">
    <property type="component" value="Unassembled WGS sequence"/>
</dbReference>
<dbReference type="EMBL" id="MSFL01000002">
    <property type="protein sequence ID" value="PWY90896.1"/>
    <property type="molecule type" value="Genomic_DNA"/>
</dbReference>
<dbReference type="AlphaFoldDB" id="A0A317WWW0"/>